<protein>
    <submittedName>
        <fullName evidence="7">RDD family protein</fullName>
    </submittedName>
</protein>
<reference evidence="7 8" key="1">
    <citation type="submission" date="2020-01" db="EMBL/GenBank/DDBJ databases">
        <title>Investigation of new actinobacteria for the biodesulphurisation of diesel fuel.</title>
        <authorList>
            <person name="Athi Narayanan S.M."/>
        </authorList>
    </citation>
    <scope>NUCLEOTIDE SEQUENCE [LARGE SCALE GENOMIC DNA]</scope>
    <source>
        <strain evidence="7 8">213E</strain>
    </source>
</reference>
<feature type="transmembrane region" description="Helical" evidence="5">
    <location>
        <begin position="123"/>
        <end position="144"/>
    </location>
</feature>
<feature type="transmembrane region" description="Helical" evidence="5">
    <location>
        <begin position="36"/>
        <end position="56"/>
    </location>
</feature>
<dbReference type="EMBL" id="JAADZU010000032">
    <property type="protein sequence ID" value="NDK90185.1"/>
    <property type="molecule type" value="Genomic_DNA"/>
</dbReference>
<gene>
    <name evidence="7" type="ORF">GYA93_11415</name>
</gene>
<comment type="subcellular location">
    <subcellularLocation>
        <location evidence="1">Membrane</location>
        <topology evidence="1">Multi-pass membrane protein</topology>
    </subcellularLocation>
</comment>
<proteinExistence type="predicted"/>
<sequence length="270" mass="29221">MWGRGGSATVGVGRDDLVSGEAVALELPAASVGLRILSGLIDVIVGMLVLVLLTYLSFKLAAGVDDALFAACLTMSTALAWCALPTTVETLTRGKTLGHLATGMRTVRDDAGPIGFRHALTRALIGIVEIYTFFGVPALISAAVNRKNKRIGDMIAGTYVVRDRHSIRIVEPPAMPAALREWARVTDIGSIPDPVAGTIRKFLIHREQYTPQARVAMAERLTYTVAPFVAPAPPPGAPFEDVLAAIMAERRNRDTDRISREDRLRERLLR</sequence>
<evidence type="ECO:0000256" key="2">
    <source>
        <dbReference type="ARBA" id="ARBA00022692"/>
    </source>
</evidence>
<evidence type="ECO:0000313" key="8">
    <source>
        <dbReference type="Proteomes" id="UP000466307"/>
    </source>
</evidence>
<evidence type="ECO:0000259" key="6">
    <source>
        <dbReference type="Pfam" id="PF06271"/>
    </source>
</evidence>
<evidence type="ECO:0000256" key="1">
    <source>
        <dbReference type="ARBA" id="ARBA00004141"/>
    </source>
</evidence>
<dbReference type="Pfam" id="PF06271">
    <property type="entry name" value="RDD"/>
    <property type="match status" value="1"/>
</dbReference>
<dbReference type="RefSeq" id="WP_059036544.1">
    <property type="nucleotide sequence ID" value="NZ_JAADZU010000032.1"/>
</dbReference>
<feature type="domain" description="RDD" evidence="6">
    <location>
        <begin position="30"/>
        <end position="157"/>
    </location>
</feature>
<evidence type="ECO:0000256" key="5">
    <source>
        <dbReference type="SAM" id="Phobius"/>
    </source>
</evidence>
<name>A0A7K3LPK5_9ACTN</name>
<evidence type="ECO:0000256" key="4">
    <source>
        <dbReference type="ARBA" id="ARBA00023136"/>
    </source>
</evidence>
<keyword evidence="4 5" id="KW-0472">Membrane</keyword>
<comment type="caution">
    <text evidence="7">The sequence shown here is derived from an EMBL/GenBank/DDBJ whole genome shotgun (WGS) entry which is preliminary data.</text>
</comment>
<evidence type="ECO:0000256" key="3">
    <source>
        <dbReference type="ARBA" id="ARBA00022989"/>
    </source>
</evidence>
<evidence type="ECO:0000313" key="7">
    <source>
        <dbReference type="EMBL" id="NDK90185.1"/>
    </source>
</evidence>
<keyword evidence="2 5" id="KW-0812">Transmembrane</keyword>
<dbReference type="GO" id="GO:0016020">
    <property type="term" value="C:membrane"/>
    <property type="evidence" value="ECO:0007669"/>
    <property type="project" value="UniProtKB-SubCell"/>
</dbReference>
<keyword evidence="3 5" id="KW-1133">Transmembrane helix</keyword>
<dbReference type="PANTHER" id="PTHR38480">
    <property type="entry name" value="SLR0254 PROTEIN"/>
    <property type="match status" value="1"/>
</dbReference>
<keyword evidence="8" id="KW-1185">Reference proteome</keyword>
<dbReference type="PANTHER" id="PTHR38480:SF1">
    <property type="entry name" value="SLR0254 PROTEIN"/>
    <property type="match status" value="1"/>
</dbReference>
<accession>A0A7K3LPK5</accession>
<organism evidence="7 8">
    <name type="scientific">Gordonia desulfuricans</name>
    <dbReference type="NCBI Taxonomy" id="89051"/>
    <lineage>
        <taxon>Bacteria</taxon>
        <taxon>Bacillati</taxon>
        <taxon>Actinomycetota</taxon>
        <taxon>Actinomycetes</taxon>
        <taxon>Mycobacteriales</taxon>
        <taxon>Gordoniaceae</taxon>
        <taxon>Gordonia</taxon>
    </lineage>
</organism>
<dbReference type="Proteomes" id="UP000466307">
    <property type="component" value="Unassembled WGS sequence"/>
</dbReference>
<dbReference type="InterPro" id="IPR010432">
    <property type="entry name" value="RDD"/>
</dbReference>
<dbReference type="AlphaFoldDB" id="A0A7K3LPK5"/>
<feature type="transmembrane region" description="Helical" evidence="5">
    <location>
        <begin position="68"/>
        <end position="88"/>
    </location>
</feature>